<proteinExistence type="predicted"/>
<sequence length="140" mass="16284">MYAYRVGRKCMPAPRGVMFFSRSNNYNGNDASCDKEQHGRGARVFVFRLKNKTVFICSPLHTAGCSSTVKILTYGGRRRRKTVGRARDHMCLCLCVSVYVCMYVCVSIEKRVSQLFMVKRDLKTTVCPSDRERLRRRRRR</sequence>
<name>A0A2S2PEY6_SCHGA</name>
<dbReference type="EMBL" id="GGMR01015335">
    <property type="protein sequence ID" value="MBY27954.1"/>
    <property type="molecule type" value="Transcribed_RNA"/>
</dbReference>
<dbReference type="AlphaFoldDB" id="A0A2S2PEY6"/>
<reference evidence="1" key="1">
    <citation type="submission" date="2018-04" db="EMBL/GenBank/DDBJ databases">
        <title>Transcriptome of Schizaphis graminum biotype I.</title>
        <authorList>
            <person name="Scully E.D."/>
            <person name="Geib S.M."/>
            <person name="Palmer N.A."/>
            <person name="Koch K."/>
            <person name="Bradshaw J."/>
            <person name="Heng-Moss T."/>
            <person name="Sarath G."/>
        </authorList>
    </citation>
    <scope>NUCLEOTIDE SEQUENCE</scope>
</reference>
<organism evidence="1">
    <name type="scientific">Schizaphis graminum</name>
    <name type="common">Green bug aphid</name>
    <dbReference type="NCBI Taxonomy" id="13262"/>
    <lineage>
        <taxon>Eukaryota</taxon>
        <taxon>Metazoa</taxon>
        <taxon>Ecdysozoa</taxon>
        <taxon>Arthropoda</taxon>
        <taxon>Hexapoda</taxon>
        <taxon>Insecta</taxon>
        <taxon>Pterygota</taxon>
        <taxon>Neoptera</taxon>
        <taxon>Paraneoptera</taxon>
        <taxon>Hemiptera</taxon>
        <taxon>Sternorrhyncha</taxon>
        <taxon>Aphidomorpha</taxon>
        <taxon>Aphidoidea</taxon>
        <taxon>Aphididae</taxon>
        <taxon>Aphidini</taxon>
        <taxon>Schizaphis</taxon>
    </lineage>
</organism>
<evidence type="ECO:0000313" key="1">
    <source>
        <dbReference type="EMBL" id="MBY27954.1"/>
    </source>
</evidence>
<protein>
    <submittedName>
        <fullName evidence="1">Uncharacterized protein</fullName>
    </submittedName>
</protein>
<accession>A0A2S2PEY6</accession>
<gene>
    <name evidence="1" type="ORF">g.1275</name>
</gene>